<dbReference type="Proteomes" id="UP001152320">
    <property type="component" value="Chromosome 13"/>
</dbReference>
<organism evidence="4 5">
    <name type="scientific">Holothuria leucospilota</name>
    <name type="common">Black long sea cucumber</name>
    <name type="synonym">Mertensiothuria leucospilota</name>
    <dbReference type="NCBI Taxonomy" id="206669"/>
    <lineage>
        <taxon>Eukaryota</taxon>
        <taxon>Metazoa</taxon>
        <taxon>Echinodermata</taxon>
        <taxon>Eleutherozoa</taxon>
        <taxon>Echinozoa</taxon>
        <taxon>Holothuroidea</taxon>
        <taxon>Aspidochirotacea</taxon>
        <taxon>Aspidochirotida</taxon>
        <taxon>Holothuriidae</taxon>
        <taxon>Holothuria</taxon>
    </lineage>
</organism>
<gene>
    <name evidence="4" type="ORF">HOLleu_27515</name>
</gene>
<comment type="caution">
    <text evidence="4">The sequence shown here is derived from an EMBL/GenBank/DDBJ whole genome shotgun (WGS) entry which is preliminary data.</text>
</comment>
<protein>
    <submittedName>
        <fullName evidence="4">Uncharacterized protein</fullName>
    </submittedName>
</protein>
<dbReference type="AlphaFoldDB" id="A0A9Q1BQS2"/>
<dbReference type="OrthoDB" id="10069873at2759"/>
<dbReference type="GO" id="GO:0000795">
    <property type="term" value="C:synaptonemal complex"/>
    <property type="evidence" value="ECO:0007669"/>
    <property type="project" value="InterPro"/>
</dbReference>
<name>A0A9Q1BQS2_HOLLE</name>
<evidence type="ECO:0000256" key="3">
    <source>
        <dbReference type="SAM" id="Coils"/>
    </source>
</evidence>
<dbReference type="InterPro" id="IPR026676">
    <property type="entry name" value="SYCE1"/>
</dbReference>
<dbReference type="EMBL" id="JAIZAY010000013">
    <property type="protein sequence ID" value="KAJ8030954.1"/>
    <property type="molecule type" value="Genomic_DNA"/>
</dbReference>
<dbReference type="GO" id="GO:0007130">
    <property type="term" value="P:synaptonemal complex assembly"/>
    <property type="evidence" value="ECO:0007669"/>
    <property type="project" value="InterPro"/>
</dbReference>
<accession>A0A9Q1BQS2</accession>
<keyword evidence="5" id="KW-1185">Reference proteome</keyword>
<sequence length="243" mass="28329">MASGKDAFQVDVIQGSILDLQKERGKTEQQLNDAQKKRMSLERKFESVSQKFNQMSEKHCKMLETVKVAQHKVNQSQSQIDSQQVLNQEKQDRITELLRLIEEAKEEEQKDLEEFQDKLSELTDQFRHARHFYTDESLQLETSMLEKRSQEIKTKVTSAKCEVENLQQKLSELEAQSKLQDGIPKKKEEFSPEEKQDILSLFSLEKTNTEQLLQSLMETEEALKDELKRVSTTTTESQLTVEE</sequence>
<feature type="coiled-coil region" evidence="3">
    <location>
        <begin position="87"/>
        <end position="125"/>
    </location>
</feature>
<comment type="similarity">
    <text evidence="1">Belongs to the SYCE family.</text>
</comment>
<reference evidence="4" key="1">
    <citation type="submission" date="2021-10" db="EMBL/GenBank/DDBJ databases">
        <title>Tropical sea cucumber genome reveals ecological adaptation and Cuvierian tubules defense mechanism.</title>
        <authorList>
            <person name="Chen T."/>
        </authorList>
    </citation>
    <scope>NUCLEOTIDE SEQUENCE</scope>
    <source>
        <strain evidence="4">Nanhai2018</strain>
        <tissue evidence="4">Muscle</tissue>
    </source>
</reference>
<keyword evidence="2 3" id="KW-0175">Coiled coil</keyword>
<evidence type="ECO:0000256" key="1">
    <source>
        <dbReference type="ARBA" id="ARBA00010094"/>
    </source>
</evidence>
<feature type="coiled-coil region" evidence="3">
    <location>
        <begin position="17"/>
        <end position="51"/>
    </location>
</feature>
<feature type="coiled-coil region" evidence="3">
    <location>
        <begin position="149"/>
        <end position="233"/>
    </location>
</feature>
<evidence type="ECO:0000256" key="2">
    <source>
        <dbReference type="ARBA" id="ARBA00023054"/>
    </source>
</evidence>
<proteinExistence type="inferred from homology"/>
<evidence type="ECO:0000313" key="5">
    <source>
        <dbReference type="Proteomes" id="UP001152320"/>
    </source>
</evidence>
<dbReference type="Pfam" id="PF15233">
    <property type="entry name" value="SYCE1"/>
    <property type="match status" value="1"/>
</dbReference>
<evidence type="ECO:0000313" key="4">
    <source>
        <dbReference type="EMBL" id="KAJ8030954.1"/>
    </source>
</evidence>